<keyword evidence="4" id="KW-1185">Reference proteome</keyword>
<evidence type="ECO:0000313" key="3">
    <source>
        <dbReference type="EMBL" id="KAF9474960.1"/>
    </source>
</evidence>
<dbReference type="InterPro" id="IPR011600">
    <property type="entry name" value="Pept_C14_caspase"/>
</dbReference>
<dbReference type="PANTHER" id="PTHR48104">
    <property type="entry name" value="METACASPASE-4"/>
    <property type="match status" value="1"/>
</dbReference>
<name>A0A9P5YUH0_9AGAR</name>
<dbReference type="PANTHER" id="PTHR48104:SF30">
    <property type="entry name" value="METACASPASE-1"/>
    <property type="match status" value="1"/>
</dbReference>
<accession>A0A9P5YUH0</accession>
<dbReference type="OrthoDB" id="3223806at2759"/>
<dbReference type="EMBL" id="MU155353">
    <property type="protein sequence ID" value="KAF9474960.1"/>
    <property type="molecule type" value="Genomic_DNA"/>
</dbReference>
<evidence type="ECO:0000313" key="4">
    <source>
        <dbReference type="Proteomes" id="UP000807469"/>
    </source>
</evidence>
<dbReference type="InterPro" id="IPR050452">
    <property type="entry name" value="Metacaspase"/>
</dbReference>
<dbReference type="GO" id="GO:0005737">
    <property type="term" value="C:cytoplasm"/>
    <property type="evidence" value="ECO:0007669"/>
    <property type="project" value="TreeGrafter"/>
</dbReference>
<protein>
    <recommendedName>
        <fullName evidence="2">Peptidase C14 caspase domain-containing protein</fullName>
    </recommendedName>
</protein>
<reference evidence="3" key="1">
    <citation type="submission" date="2020-11" db="EMBL/GenBank/DDBJ databases">
        <authorList>
            <consortium name="DOE Joint Genome Institute"/>
            <person name="Ahrendt S."/>
            <person name="Riley R."/>
            <person name="Andreopoulos W."/>
            <person name="Labutti K."/>
            <person name="Pangilinan J."/>
            <person name="Ruiz-Duenas F.J."/>
            <person name="Barrasa J.M."/>
            <person name="Sanchez-Garcia M."/>
            <person name="Camarero S."/>
            <person name="Miyauchi S."/>
            <person name="Serrano A."/>
            <person name="Linde D."/>
            <person name="Babiker R."/>
            <person name="Drula E."/>
            <person name="Ayuso-Fernandez I."/>
            <person name="Pacheco R."/>
            <person name="Padilla G."/>
            <person name="Ferreira P."/>
            <person name="Barriuso J."/>
            <person name="Kellner H."/>
            <person name="Castanera R."/>
            <person name="Alfaro M."/>
            <person name="Ramirez L."/>
            <person name="Pisabarro A.G."/>
            <person name="Kuo A."/>
            <person name="Tritt A."/>
            <person name="Lipzen A."/>
            <person name="He G."/>
            <person name="Yan M."/>
            <person name="Ng V."/>
            <person name="Cullen D."/>
            <person name="Martin F."/>
            <person name="Rosso M.-N."/>
            <person name="Henrissat B."/>
            <person name="Hibbett D."/>
            <person name="Martinez A.T."/>
            <person name="Grigoriev I.V."/>
        </authorList>
    </citation>
    <scope>NUCLEOTIDE SEQUENCE</scope>
    <source>
        <strain evidence="3">CIRM-BRFM 674</strain>
    </source>
</reference>
<dbReference type="GO" id="GO:0004197">
    <property type="term" value="F:cysteine-type endopeptidase activity"/>
    <property type="evidence" value="ECO:0007669"/>
    <property type="project" value="InterPro"/>
</dbReference>
<dbReference type="Pfam" id="PF00656">
    <property type="entry name" value="Peptidase_C14"/>
    <property type="match status" value="1"/>
</dbReference>
<evidence type="ECO:0000256" key="1">
    <source>
        <dbReference type="ARBA" id="ARBA00009005"/>
    </source>
</evidence>
<sequence>MRKNLVTEQLSQFSHSAIRTSPVPVKNPPKIIALVIGINRYTGNVFEYNNLTGAVGDADAFERFLTTRLQVPRENIRSLRDEEASRDGILHGFYFLRDNQKYKKNEAEIIIYYAGHGAQESIPVDWTGWYTPTGRIEMLCPSDIGTQKTDAKSGKFTVVGIPDRTISSLLNQISSRQGNHTTVIMDCCSSAGMNRGSSTGSRRYIPRQMFNTPPFSGGVDKQILEMEAGNMQNNRDTLSMFYGSHVLLAACGREQMAWEDPKSKRGLFTYNLLKILMSNELETLTYRSLMDKLTMPKNQTPHCEGRGVNRLLFGNKGDVSDTAFIYANRTPDGKTTLEAGSAQGITVDSLFAVHRTDLLDNSFAPNPSLGILIATSVNAFSSSLEPPPSSHRFRPPRRFYCKLIGGAPRSIALYSKDASWLRPIFLSPDRPTPLVDIIDDPAKCHLELTLLDNDTITIDRHNDAVIQYIGSRIPYTVNKRDLRRVISAARHFHYHLTRTAPVDASDVRMELRVLEAETFDLYPDYRPVGENLLCKDPATIQVEDDQCFGINIINDSDTVLYPYLFYFDPNDFTIAEIYTPPLGAGHGRLISNMEIQQFLQPSPTTEPNGPNNSVQLKIGVDGPLPPKAHLTIGYGNGGCKPWSFYVPDGKSKDVGFLRLFLSTRPANFQNIVQRSPFEESRGGGKSERVDVEDVGKWMAKTATVVQVPMWT</sequence>
<comment type="caution">
    <text evidence="3">The sequence shown here is derived from an EMBL/GenBank/DDBJ whole genome shotgun (WGS) entry which is preliminary data.</text>
</comment>
<dbReference type="Gene3D" id="3.40.50.1460">
    <property type="match status" value="1"/>
</dbReference>
<gene>
    <name evidence="3" type="ORF">BDN70DRAFT_884284</name>
</gene>
<dbReference type="GO" id="GO:0006508">
    <property type="term" value="P:proteolysis"/>
    <property type="evidence" value="ECO:0007669"/>
    <property type="project" value="InterPro"/>
</dbReference>
<dbReference type="AlphaFoldDB" id="A0A9P5YUH0"/>
<feature type="domain" description="Peptidase C14 caspase" evidence="2">
    <location>
        <begin position="32"/>
        <end position="293"/>
    </location>
</feature>
<evidence type="ECO:0000259" key="2">
    <source>
        <dbReference type="Pfam" id="PF00656"/>
    </source>
</evidence>
<proteinExistence type="inferred from homology"/>
<organism evidence="3 4">
    <name type="scientific">Pholiota conissans</name>
    <dbReference type="NCBI Taxonomy" id="109636"/>
    <lineage>
        <taxon>Eukaryota</taxon>
        <taxon>Fungi</taxon>
        <taxon>Dikarya</taxon>
        <taxon>Basidiomycota</taxon>
        <taxon>Agaricomycotina</taxon>
        <taxon>Agaricomycetes</taxon>
        <taxon>Agaricomycetidae</taxon>
        <taxon>Agaricales</taxon>
        <taxon>Agaricineae</taxon>
        <taxon>Strophariaceae</taxon>
        <taxon>Pholiota</taxon>
    </lineage>
</organism>
<dbReference type="Proteomes" id="UP000807469">
    <property type="component" value="Unassembled WGS sequence"/>
</dbReference>
<comment type="similarity">
    <text evidence="1">Belongs to the peptidase C14B family.</text>
</comment>